<keyword evidence="4" id="KW-1185">Reference proteome</keyword>
<evidence type="ECO:0000313" key="3">
    <source>
        <dbReference type="EMBL" id="CAD7652485.1"/>
    </source>
</evidence>
<dbReference type="Proteomes" id="UP000728032">
    <property type="component" value="Unassembled WGS sequence"/>
</dbReference>
<feature type="non-terminal residue" evidence="3">
    <location>
        <position position="1"/>
    </location>
</feature>
<protein>
    <recommendedName>
        <fullName evidence="2">CRIB domain-containing protein</fullName>
    </recommendedName>
</protein>
<dbReference type="EMBL" id="OC920424">
    <property type="protein sequence ID" value="CAD7652485.1"/>
    <property type="molecule type" value="Genomic_DNA"/>
</dbReference>
<reference evidence="3" key="1">
    <citation type="submission" date="2020-11" db="EMBL/GenBank/DDBJ databases">
        <authorList>
            <person name="Tran Van P."/>
        </authorList>
    </citation>
    <scope>NUCLEOTIDE SEQUENCE</scope>
</reference>
<gene>
    <name evidence="3" type="ORF">ONB1V03_LOCUS9146</name>
</gene>
<name>A0A7R9M3P5_9ACAR</name>
<dbReference type="PROSITE" id="PS50108">
    <property type="entry name" value="CRIB"/>
    <property type="match status" value="1"/>
</dbReference>
<accession>A0A7R9M3P5</accession>
<proteinExistence type="predicted"/>
<evidence type="ECO:0000313" key="4">
    <source>
        <dbReference type="Proteomes" id="UP000728032"/>
    </source>
</evidence>
<dbReference type="AlphaFoldDB" id="A0A7R9M3P5"/>
<dbReference type="InterPro" id="IPR000095">
    <property type="entry name" value="CRIB_dom"/>
</dbReference>
<evidence type="ECO:0000256" key="1">
    <source>
        <dbReference type="SAM" id="MobiDB-lite"/>
    </source>
</evidence>
<evidence type="ECO:0000259" key="2">
    <source>
        <dbReference type="PROSITE" id="PS50108"/>
    </source>
</evidence>
<organism evidence="3">
    <name type="scientific">Oppiella nova</name>
    <dbReference type="NCBI Taxonomy" id="334625"/>
    <lineage>
        <taxon>Eukaryota</taxon>
        <taxon>Metazoa</taxon>
        <taxon>Ecdysozoa</taxon>
        <taxon>Arthropoda</taxon>
        <taxon>Chelicerata</taxon>
        <taxon>Arachnida</taxon>
        <taxon>Acari</taxon>
        <taxon>Acariformes</taxon>
        <taxon>Sarcoptiformes</taxon>
        <taxon>Oribatida</taxon>
        <taxon>Brachypylina</taxon>
        <taxon>Oppioidea</taxon>
        <taxon>Oppiidae</taxon>
        <taxon>Oppiella</taxon>
    </lineage>
</organism>
<feature type="region of interest" description="Disordered" evidence="1">
    <location>
        <begin position="109"/>
        <end position="140"/>
    </location>
</feature>
<feature type="domain" description="CRIB" evidence="2">
    <location>
        <begin position="24"/>
        <end position="37"/>
    </location>
</feature>
<sequence length="186" mass="20908">MSNCWSFINSGKSYDKIHLTPDDIGVPTNFQHIQHMDVKTHIEDQAPKSRSSSLRSDHSNDLLLQELRTKLKIPIAGPTQPSQPPVSLLDMTVPLQDVDNYIINVGNCNTVPRKPPRGTGRVNTRPKKSHKSSVGLDKDDIGMPTDFQHIQRWTFSYGLNIPEPVYEEITECRPVSVMAPKVDDPL</sequence>
<dbReference type="EMBL" id="CAJPVJ010005599">
    <property type="protein sequence ID" value="CAG2169672.1"/>
    <property type="molecule type" value="Genomic_DNA"/>
</dbReference>